<proteinExistence type="predicted"/>
<feature type="non-terminal residue" evidence="3">
    <location>
        <position position="355"/>
    </location>
</feature>
<gene>
    <name evidence="3" type="ORF">METZ01_LOCUS242008</name>
</gene>
<evidence type="ECO:0000256" key="1">
    <source>
        <dbReference type="ARBA" id="ARBA00022737"/>
    </source>
</evidence>
<reference evidence="3" key="1">
    <citation type="submission" date="2018-05" db="EMBL/GenBank/DDBJ databases">
        <authorList>
            <person name="Lanie J.A."/>
            <person name="Ng W.-L."/>
            <person name="Kazmierczak K.M."/>
            <person name="Andrzejewski T.M."/>
            <person name="Davidsen T.M."/>
            <person name="Wayne K.J."/>
            <person name="Tettelin H."/>
            <person name="Glass J.I."/>
            <person name="Rusch D."/>
            <person name="Podicherti R."/>
            <person name="Tsui H.-C.T."/>
            <person name="Winkler M.E."/>
        </authorList>
    </citation>
    <scope>NUCLEOTIDE SEQUENCE</scope>
</reference>
<dbReference type="SUPFAM" id="SSF110296">
    <property type="entry name" value="Oligoxyloglucan reducing end-specific cellobiohydrolase"/>
    <property type="match status" value="2"/>
</dbReference>
<evidence type="ECO:0000259" key="2">
    <source>
        <dbReference type="Pfam" id="PF15902"/>
    </source>
</evidence>
<sequence length="355" mass="38961">MRSFALAALSVLMLWMPQGVIAQEIEPEVDPSVFSAMEWRSIGPYRGGRSVANAGVPSEPRTYYMGTVGGGIWKTTDAGITWDNVSDGQLATSSVGAIAVAESDPNVVYAGMGEHAIRGVMTSHGDGVYRSTDAGRTWTHVGLDRSRAISRIRVHPSDPDLVYVAVQGAPYGANEERGLYRSTDGGDNWEHILYVDENSGASDLSMDMTNPRILYAAFWDHRRLPWQVQSGGAGSGLWKSTDGGDNWHRIENGLPELMGKTAIDVSRANPNRVFAIIEADPDGGIYRSDDRGDSWELVSDNWSARARAWYYIEIYTDPVDQETVYVLNAPMMKSIDGGRNFTNVSVPHGDTHDLW</sequence>
<evidence type="ECO:0000313" key="3">
    <source>
        <dbReference type="EMBL" id="SVB89154.1"/>
    </source>
</evidence>
<dbReference type="CDD" id="cd15482">
    <property type="entry name" value="Sialidase_non-viral"/>
    <property type="match status" value="1"/>
</dbReference>
<dbReference type="PANTHER" id="PTHR43739">
    <property type="entry name" value="XYLOGLUCANASE (EUROFUNG)"/>
    <property type="match status" value="1"/>
</dbReference>
<protein>
    <recommendedName>
        <fullName evidence="2">Sortilin N-terminal domain-containing protein</fullName>
    </recommendedName>
</protein>
<feature type="domain" description="Sortilin N-terminal" evidence="2">
    <location>
        <begin position="128"/>
        <end position="254"/>
    </location>
</feature>
<name>A0A382HP63_9ZZZZ</name>
<dbReference type="InterPro" id="IPR052025">
    <property type="entry name" value="Xyloglucanase_GH74"/>
</dbReference>
<accession>A0A382HP63</accession>
<organism evidence="3">
    <name type="scientific">marine metagenome</name>
    <dbReference type="NCBI Taxonomy" id="408172"/>
    <lineage>
        <taxon>unclassified sequences</taxon>
        <taxon>metagenomes</taxon>
        <taxon>ecological metagenomes</taxon>
    </lineage>
</organism>
<dbReference type="Gene3D" id="2.130.10.10">
    <property type="entry name" value="YVTN repeat-like/Quinoprotein amine dehydrogenase"/>
    <property type="match status" value="3"/>
</dbReference>
<dbReference type="AlphaFoldDB" id="A0A382HP63"/>
<dbReference type="PANTHER" id="PTHR43739:SF5">
    <property type="entry name" value="EXO-ALPHA-SIALIDASE"/>
    <property type="match status" value="1"/>
</dbReference>
<dbReference type="InterPro" id="IPR015943">
    <property type="entry name" value="WD40/YVTN_repeat-like_dom_sf"/>
</dbReference>
<dbReference type="Pfam" id="PF15902">
    <property type="entry name" value="Sortilin-Vps10"/>
    <property type="match status" value="1"/>
</dbReference>
<dbReference type="GO" id="GO:0010411">
    <property type="term" value="P:xyloglucan metabolic process"/>
    <property type="evidence" value="ECO:0007669"/>
    <property type="project" value="TreeGrafter"/>
</dbReference>
<keyword evidence="1" id="KW-0677">Repeat</keyword>
<dbReference type="InterPro" id="IPR031778">
    <property type="entry name" value="Sortilin_N"/>
</dbReference>
<dbReference type="EMBL" id="UINC01062484">
    <property type="protein sequence ID" value="SVB89154.1"/>
    <property type="molecule type" value="Genomic_DNA"/>
</dbReference>